<keyword evidence="5" id="KW-0808">Transferase</keyword>
<dbReference type="PATRIC" id="fig|660596.6.peg.2695"/>
<gene>
    <name evidence="5" type="primary">elaA</name>
    <name evidence="5" type="ORF">CKS_2090</name>
    <name evidence="4" type="ORF">DSJ_17005</name>
</gene>
<reference evidence="5" key="2">
    <citation type="submission" date="2012-01" db="EMBL/GenBank/DDBJ databases">
        <authorList>
            <person name="Biehl B.S."/>
            <person name="Ding Y."/>
            <person name="Dugan-Rocha S.P."/>
            <person name="Gibbs R.A."/>
            <person name="Glasner J.D."/>
            <person name="Kovar C."/>
            <person name="Muzny D.M."/>
            <person name="Neeno-Eckwall E.C."/>
            <person name="Perna N.T."/>
            <person name="Qin X."/>
            <person name="von Bodman S.B."/>
            <person name="Weinstock G.M."/>
        </authorList>
    </citation>
    <scope>NUCLEOTIDE SEQUENCE</scope>
    <source>
        <strain evidence="5">DC283</strain>
    </source>
</reference>
<dbReference type="RefSeq" id="WP_006120013.1">
    <property type="nucleotide sequence ID" value="NZ_AHIE01000020.1"/>
</dbReference>
<dbReference type="SUPFAM" id="SSF55729">
    <property type="entry name" value="Acyl-CoA N-acyltransferases (Nat)"/>
    <property type="match status" value="1"/>
</dbReference>
<evidence type="ECO:0000313" key="4">
    <source>
        <dbReference type="EMBL" id="ARF50862.1"/>
    </source>
</evidence>
<sequence length="156" mass="17486">MHISWLDLHQQALSVPQLYAVLALRCEVFVVEQQCAYLDVDGQDLQGENRHLLGMAQDDLLAYARILSPRRAETEVKIGRVIISSKARGLNLGNQLMVQAIASCEQHWPGHAQFLSAQAHLAGFYQRHGFVAVSDSYLEDDIPHIDMRRAGGNKPR</sequence>
<dbReference type="EMBL" id="CP017581">
    <property type="protein sequence ID" value="ARF50862.1"/>
    <property type="molecule type" value="Genomic_DNA"/>
</dbReference>
<comment type="similarity">
    <text evidence="1">Belongs to the UPF0039 (ElaA) family.</text>
</comment>
<dbReference type="GO" id="GO:0016747">
    <property type="term" value="F:acyltransferase activity, transferring groups other than amino-acyl groups"/>
    <property type="evidence" value="ECO:0007669"/>
    <property type="project" value="InterPro"/>
</dbReference>
<dbReference type="KEGG" id="pstw:DSJ_17005"/>
<organism evidence="5 6">
    <name type="scientific">Pantoea stewartii subsp. stewartii DC283</name>
    <dbReference type="NCBI Taxonomy" id="660596"/>
    <lineage>
        <taxon>Bacteria</taxon>
        <taxon>Pseudomonadati</taxon>
        <taxon>Pseudomonadota</taxon>
        <taxon>Gammaproteobacteria</taxon>
        <taxon>Enterobacterales</taxon>
        <taxon>Erwiniaceae</taxon>
        <taxon>Pantoea</taxon>
    </lineage>
</organism>
<proteinExistence type="inferred from homology"/>
<evidence type="ECO:0000256" key="1">
    <source>
        <dbReference type="ARBA" id="ARBA00009623"/>
    </source>
</evidence>
<name>H3REX8_PANSE</name>
<dbReference type="Proteomes" id="UP000005050">
    <property type="component" value="Unassembled WGS sequence"/>
</dbReference>
<keyword evidence="7" id="KW-1185">Reference proteome</keyword>
<dbReference type="eggNOG" id="COG2153">
    <property type="taxonomic scope" value="Bacteria"/>
</dbReference>
<protein>
    <recommendedName>
        <fullName evidence="2">Protein ElaA</fullName>
    </recommendedName>
</protein>
<dbReference type="FunFam" id="3.40.630.30:FF:000035">
    <property type="entry name" value="GNAT family N-acetyltransferase"/>
    <property type="match status" value="1"/>
</dbReference>
<dbReference type="PROSITE" id="PS51186">
    <property type="entry name" value="GNAT"/>
    <property type="match status" value="1"/>
</dbReference>
<dbReference type="STRING" id="660596.DSJ_17005"/>
<dbReference type="Gene3D" id="3.40.630.30">
    <property type="match status" value="1"/>
</dbReference>
<evidence type="ECO:0000259" key="3">
    <source>
        <dbReference type="PROSITE" id="PS51186"/>
    </source>
</evidence>
<evidence type="ECO:0000313" key="6">
    <source>
        <dbReference type="Proteomes" id="UP000005050"/>
    </source>
</evidence>
<dbReference type="AlphaFoldDB" id="H3REX8"/>
<evidence type="ECO:0000313" key="5">
    <source>
        <dbReference type="EMBL" id="EHT99820.1"/>
    </source>
</evidence>
<accession>H3REX8</accession>
<dbReference type="OrthoDB" id="9796171at2"/>
<dbReference type="Pfam" id="PF13673">
    <property type="entry name" value="Acetyltransf_10"/>
    <property type="match status" value="1"/>
</dbReference>
<dbReference type="EMBL" id="AHIE01000020">
    <property type="protein sequence ID" value="EHT99820.1"/>
    <property type="molecule type" value="Genomic_DNA"/>
</dbReference>
<reference evidence="5 6" key="1">
    <citation type="journal article" date="2012" name="Mol. Microbiol.">
        <title>The genetic and structural basis of two distinct terminal side branch residues in stewartan and amylovoran exopolysaccharides and their potential role in host adaptation.</title>
        <authorList>
            <person name="Wang X."/>
            <person name="Yang F."/>
            <person name="von Bodman S.B."/>
        </authorList>
    </citation>
    <scope>NUCLEOTIDE SEQUENCE [LARGE SCALE GENOMIC DNA]</scope>
    <source>
        <strain evidence="5 6">DC283</strain>
    </source>
</reference>
<evidence type="ECO:0000256" key="2">
    <source>
        <dbReference type="ARBA" id="ARBA00072224"/>
    </source>
</evidence>
<feature type="domain" description="N-acetyltransferase" evidence="3">
    <location>
        <begin position="8"/>
        <end position="152"/>
    </location>
</feature>
<dbReference type="InterPro" id="IPR000182">
    <property type="entry name" value="GNAT_dom"/>
</dbReference>
<evidence type="ECO:0000313" key="7">
    <source>
        <dbReference type="Proteomes" id="UP000192380"/>
    </source>
</evidence>
<reference evidence="4 7" key="3">
    <citation type="submission" date="2016-10" db="EMBL/GenBank/DDBJ databases">
        <title>Complete Genome Assembly of Pantoea stewartii subsp. stewartii DC283, a Corn Pathogen.</title>
        <authorList>
            <person name="Duong D.A."/>
            <person name="Stevens A.M."/>
            <person name="Jensen R.V."/>
        </authorList>
    </citation>
    <scope>NUCLEOTIDE SEQUENCE [LARGE SCALE GENOMIC DNA]</scope>
    <source>
        <strain evidence="4 7">DC283</strain>
    </source>
</reference>
<dbReference type="Proteomes" id="UP000192380">
    <property type="component" value="Chromosome"/>
</dbReference>
<dbReference type="InterPro" id="IPR016181">
    <property type="entry name" value="Acyl_CoA_acyltransferase"/>
</dbReference>
<dbReference type="NCBIfam" id="NF007644">
    <property type="entry name" value="PRK10314.1"/>
    <property type="match status" value="1"/>
</dbReference>